<dbReference type="KEGG" id="eiv:EIN_300760"/>
<dbReference type="GeneID" id="14888919"/>
<evidence type="ECO:0000313" key="1">
    <source>
        <dbReference type="EMBL" id="ELP89957.1"/>
    </source>
</evidence>
<sequence length="35" mass="4232">MEHNYVYFQEITIKTQEKNKIICNNLSWIIMLVSS</sequence>
<dbReference type="AlphaFoldDB" id="A0A0A1U6D8"/>
<gene>
    <name evidence="1" type="ORF">EIN_300760</name>
</gene>
<dbReference type="RefSeq" id="XP_004256728.1">
    <property type="nucleotide sequence ID" value="XM_004256680.1"/>
</dbReference>
<feature type="non-terminal residue" evidence="1">
    <location>
        <position position="35"/>
    </location>
</feature>
<keyword evidence="2" id="KW-1185">Reference proteome</keyword>
<protein>
    <submittedName>
        <fullName evidence="1">Uncharacterized protein</fullName>
    </submittedName>
</protein>
<dbReference type="EMBL" id="KB206538">
    <property type="protein sequence ID" value="ELP89957.1"/>
    <property type="molecule type" value="Genomic_DNA"/>
</dbReference>
<dbReference type="VEuPathDB" id="AmoebaDB:EIN_300760"/>
<accession>A0A0A1U6D8</accession>
<reference evidence="1 2" key="1">
    <citation type="submission" date="2012-10" db="EMBL/GenBank/DDBJ databases">
        <authorList>
            <person name="Zafar N."/>
            <person name="Inman J."/>
            <person name="Hall N."/>
            <person name="Lorenzi H."/>
            <person name="Caler E."/>
        </authorList>
    </citation>
    <scope>NUCLEOTIDE SEQUENCE [LARGE SCALE GENOMIC DNA]</scope>
    <source>
        <strain evidence="1 2">IP1</strain>
    </source>
</reference>
<feature type="non-terminal residue" evidence="1">
    <location>
        <position position="1"/>
    </location>
</feature>
<dbReference type="Proteomes" id="UP000014680">
    <property type="component" value="Unassembled WGS sequence"/>
</dbReference>
<name>A0A0A1U6D8_ENTIV</name>
<proteinExistence type="predicted"/>
<evidence type="ECO:0000313" key="2">
    <source>
        <dbReference type="Proteomes" id="UP000014680"/>
    </source>
</evidence>
<organism evidence="1 2">
    <name type="scientific">Entamoeba invadens IP1</name>
    <dbReference type="NCBI Taxonomy" id="370355"/>
    <lineage>
        <taxon>Eukaryota</taxon>
        <taxon>Amoebozoa</taxon>
        <taxon>Evosea</taxon>
        <taxon>Archamoebae</taxon>
        <taxon>Mastigamoebida</taxon>
        <taxon>Entamoebidae</taxon>
        <taxon>Entamoeba</taxon>
    </lineage>
</organism>